<reference evidence="1" key="1">
    <citation type="submission" date="2020-04" db="EMBL/GenBank/DDBJ databases">
        <authorList>
            <person name="Chiriac C."/>
            <person name="Salcher M."/>
            <person name="Ghai R."/>
            <person name="Kavagutti S V."/>
        </authorList>
    </citation>
    <scope>NUCLEOTIDE SEQUENCE</scope>
</reference>
<accession>A0A6J5MFP5</accession>
<organism evidence="1">
    <name type="scientific">uncultured Caudovirales phage</name>
    <dbReference type="NCBI Taxonomy" id="2100421"/>
    <lineage>
        <taxon>Viruses</taxon>
        <taxon>Duplodnaviria</taxon>
        <taxon>Heunggongvirae</taxon>
        <taxon>Uroviricota</taxon>
        <taxon>Caudoviricetes</taxon>
        <taxon>Peduoviridae</taxon>
        <taxon>Maltschvirus</taxon>
        <taxon>Maltschvirus maltsch</taxon>
    </lineage>
</organism>
<sequence>MDENIKDIEIALRDGLIDELVTTTESGLDIIRRLADVVSKQDDAILGWELMAGQLRDVALELNALREGAITLSVQLLDECMSCTNKEHHGPAY</sequence>
<dbReference type="EMBL" id="LR796446">
    <property type="protein sequence ID" value="CAB4145414.1"/>
    <property type="molecule type" value="Genomic_DNA"/>
</dbReference>
<gene>
    <name evidence="2" type="ORF">UFOVP1210_13</name>
    <name evidence="1" type="ORF">UFOVP481_10</name>
</gene>
<proteinExistence type="predicted"/>
<evidence type="ECO:0000313" key="2">
    <source>
        <dbReference type="EMBL" id="CAB4190914.1"/>
    </source>
</evidence>
<dbReference type="EMBL" id="LR797163">
    <property type="protein sequence ID" value="CAB4190914.1"/>
    <property type="molecule type" value="Genomic_DNA"/>
</dbReference>
<protein>
    <submittedName>
        <fullName evidence="1">Uncharacterized protein</fullName>
    </submittedName>
</protein>
<evidence type="ECO:0000313" key="1">
    <source>
        <dbReference type="EMBL" id="CAB4145414.1"/>
    </source>
</evidence>
<name>A0A6J5MFP5_9CAUD</name>